<sequence length="89" mass="9385">MLIYAEGQFTARPQDRPDGAEESQAAQALLADGSLVHAFIKTDLSGVFLVMEAESLAAADEIIAALPYAADGTLVFELSTVKDLFPKAA</sequence>
<dbReference type="Proteomes" id="UP000606922">
    <property type="component" value="Unassembled WGS sequence"/>
</dbReference>
<dbReference type="Pfam" id="PF03795">
    <property type="entry name" value="YCII"/>
    <property type="match status" value="1"/>
</dbReference>
<dbReference type="AlphaFoldDB" id="A0A916WEP2"/>
<proteinExistence type="predicted"/>
<reference evidence="2" key="1">
    <citation type="journal article" date="2014" name="Int. J. Syst. Evol. Microbiol.">
        <title>Complete genome sequence of Corynebacterium casei LMG S-19264T (=DSM 44701T), isolated from a smear-ripened cheese.</title>
        <authorList>
            <consortium name="US DOE Joint Genome Institute (JGI-PGF)"/>
            <person name="Walter F."/>
            <person name="Albersmeier A."/>
            <person name="Kalinowski J."/>
            <person name="Ruckert C."/>
        </authorList>
    </citation>
    <scope>NUCLEOTIDE SEQUENCE</scope>
    <source>
        <strain evidence="2">CGMCC 1.12813</strain>
    </source>
</reference>
<comment type="caution">
    <text evidence="2">The sequence shown here is derived from an EMBL/GenBank/DDBJ whole genome shotgun (WGS) entry which is preliminary data.</text>
</comment>
<name>A0A916WEP2_9MICO</name>
<evidence type="ECO:0000313" key="3">
    <source>
        <dbReference type="Proteomes" id="UP000606922"/>
    </source>
</evidence>
<evidence type="ECO:0000259" key="1">
    <source>
        <dbReference type="Pfam" id="PF03795"/>
    </source>
</evidence>
<dbReference type="InterPro" id="IPR005545">
    <property type="entry name" value="YCII"/>
</dbReference>
<dbReference type="EMBL" id="BMGB01000001">
    <property type="protein sequence ID" value="GGA90941.1"/>
    <property type="molecule type" value="Genomic_DNA"/>
</dbReference>
<dbReference type="RefSeq" id="WP_188508852.1">
    <property type="nucleotide sequence ID" value="NZ_BMGB01000001.1"/>
</dbReference>
<evidence type="ECO:0000313" key="2">
    <source>
        <dbReference type="EMBL" id="GGA90941.1"/>
    </source>
</evidence>
<gene>
    <name evidence="2" type="ORF">GCM10010979_02010</name>
</gene>
<protein>
    <recommendedName>
        <fullName evidence="1">YCII-related domain-containing protein</fullName>
    </recommendedName>
</protein>
<organism evidence="2 3">
    <name type="scientific">Conyzicola nivalis</name>
    <dbReference type="NCBI Taxonomy" id="1477021"/>
    <lineage>
        <taxon>Bacteria</taxon>
        <taxon>Bacillati</taxon>
        <taxon>Actinomycetota</taxon>
        <taxon>Actinomycetes</taxon>
        <taxon>Micrococcales</taxon>
        <taxon>Microbacteriaceae</taxon>
        <taxon>Conyzicola</taxon>
    </lineage>
</organism>
<reference evidence="2" key="2">
    <citation type="submission" date="2020-09" db="EMBL/GenBank/DDBJ databases">
        <authorList>
            <person name="Sun Q."/>
            <person name="Zhou Y."/>
        </authorList>
    </citation>
    <scope>NUCLEOTIDE SEQUENCE</scope>
    <source>
        <strain evidence="2">CGMCC 1.12813</strain>
    </source>
</reference>
<feature type="domain" description="YCII-related" evidence="1">
    <location>
        <begin position="21"/>
        <end position="73"/>
    </location>
</feature>
<accession>A0A916WEP2</accession>
<keyword evidence="3" id="KW-1185">Reference proteome</keyword>
<dbReference type="Gene3D" id="3.30.70.1060">
    <property type="entry name" value="Dimeric alpha+beta barrel"/>
    <property type="match status" value="1"/>
</dbReference>